<proteinExistence type="predicted"/>
<organism evidence="1">
    <name type="scientific">marine sediment metagenome</name>
    <dbReference type="NCBI Taxonomy" id="412755"/>
    <lineage>
        <taxon>unclassified sequences</taxon>
        <taxon>metagenomes</taxon>
        <taxon>ecological metagenomes</taxon>
    </lineage>
</organism>
<name>A0A0F9T9N7_9ZZZZ</name>
<gene>
    <name evidence="1" type="ORF">LCGC14_0755790</name>
</gene>
<protein>
    <submittedName>
        <fullName evidence="1">Uncharacterized protein</fullName>
    </submittedName>
</protein>
<dbReference type="AlphaFoldDB" id="A0A0F9T9N7"/>
<comment type="caution">
    <text evidence="1">The sequence shown here is derived from an EMBL/GenBank/DDBJ whole genome shotgun (WGS) entry which is preliminary data.</text>
</comment>
<evidence type="ECO:0000313" key="1">
    <source>
        <dbReference type="EMBL" id="KKN38208.1"/>
    </source>
</evidence>
<dbReference type="EMBL" id="LAZR01001845">
    <property type="protein sequence ID" value="KKN38208.1"/>
    <property type="molecule type" value="Genomic_DNA"/>
</dbReference>
<sequence>MNRSIIIIGAVFFCLNLAAQRPVDSLQQKAVQGIKERFPRERVLNFEYGQSHSRDFESELLGENF</sequence>
<reference evidence="1" key="1">
    <citation type="journal article" date="2015" name="Nature">
        <title>Complex archaea that bridge the gap between prokaryotes and eukaryotes.</title>
        <authorList>
            <person name="Spang A."/>
            <person name="Saw J.H."/>
            <person name="Jorgensen S.L."/>
            <person name="Zaremba-Niedzwiedzka K."/>
            <person name="Martijn J."/>
            <person name="Lind A.E."/>
            <person name="van Eijk R."/>
            <person name="Schleper C."/>
            <person name="Guy L."/>
            <person name="Ettema T.J."/>
        </authorList>
    </citation>
    <scope>NUCLEOTIDE SEQUENCE</scope>
</reference>
<accession>A0A0F9T9N7</accession>